<dbReference type="Proteomes" id="UP000030905">
    <property type="component" value="Chromosome"/>
</dbReference>
<protein>
    <submittedName>
        <fullName evidence="3">Nitrogenase iron-molybdenum cofactor biosynthesis protein NifE</fullName>
    </submittedName>
    <submittedName>
        <fullName evidence="4">Oxidoreductase/nitrogenase component 1</fullName>
    </submittedName>
</protein>
<dbReference type="EMBL" id="JPGY02000001">
    <property type="protein sequence ID" value="KRU11736.1"/>
    <property type="molecule type" value="Genomic_DNA"/>
</dbReference>
<dbReference type="Gene3D" id="3.40.50.1980">
    <property type="entry name" value="Nitrogenase molybdenum iron protein domain"/>
    <property type="match status" value="3"/>
</dbReference>
<evidence type="ECO:0000256" key="1">
    <source>
        <dbReference type="ARBA" id="ARBA00023231"/>
    </source>
</evidence>
<dbReference type="GO" id="GO:0016163">
    <property type="term" value="F:nitrogenase activity"/>
    <property type="evidence" value="ECO:0007669"/>
    <property type="project" value="InterPro"/>
</dbReference>
<dbReference type="GeneID" id="93074342"/>
<dbReference type="SUPFAM" id="SSF53807">
    <property type="entry name" value="Helical backbone' metal receptor"/>
    <property type="match status" value="1"/>
</dbReference>
<evidence type="ECO:0000313" key="6">
    <source>
        <dbReference type="Proteomes" id="UP000030905"/>
    </source>
</evidence>
<keyword evidence="6" id="KW-1185">Reference proteome</keyword>
<organism evidence="3 6">
    <name type="scientific">Clostridium pasteurianum DSM 525 = ATCC 6013</name>
    <dbReference type="NCBI Taxonomy" id="1262449"/>
    <lineage>
        <taxon>Bacteria</taxon>
        <taxon>Bacillati</taxon>
        <taxon>Bacillota</taxon>
        <taxon>Clostridia</taxon>
        <taxon>Eubacteriales</taxon>
        <taxon>Clostridiaceae</taxon>
        <taxon>Clostridium</taxon>
    </lineage>
</organism>
<feature type="domain" description="Nitrogenase/oxidoreductase component 1" evidence="2">
    <location>
        <begin position="63"/>
        <end position="452"/>
    </location>
</feature>
<gene>
    <name evidence="3" type="primary">nifE7</name>
    <name evidence="3" type="ORF">CLPA_c21960</name>
    <name evidence="4" type="ORF">CP6013_00983</name>
</gene>
<evidence type="ECO:0000313" key="4">
    <source>
        <dbReference type="EMBL" id="KRU11736.1"/>
    </source>
</evidence>
<dbReference type="InterPro" id="IPR000318">
    <property type="entry name" value="Nase_comp1_CS"/>
</dbReference>
<evidence type="ECO:0000313" key="3">
    <source>
        <dbReference type="EMBL" id="AJA52254.1"/>
    </source>
</evidence>
<dbReference type="KEGG" id="cpae:CPAST_c21960"/>
<evidence type="ECO:0000313" key="5">
    <source>
        <dbReference type="Proteomes" id="UP000028042"/>
    </source>
</evidence>
<reference evidence="3 6" key="1">
    <citation type="journal article" date="2015" name="Genome Announc.">
        <title>Complete Genome Sequence of the Nitrogen-Fixing and Solvent-Producing Clostridium pasteurianum DSM 525.</title>
        <authorList>
            <person name="Poehlein A."/>
            <person name="Grosse-Honebrink A."/>
            <person name="Zhang Y."/>
            <person name="Minton N.P."/>
            <person name="Daniel R."/>
        </authorList>
    </citation>
    <scope>NUCLEOTIDE SEQUENCE [LARGE SCALE GENOMIC DNA]</scope>
    <source>
        <strain evidence="3">DSM 525</strain>
        <strain evidence="6">DSM 525 / ATCC 6013</strain>
    </source>
</reference>
<sequence>MSINLKDTAAPLREKRLGSVSGYSGDAEELYKKSHDGSLKDIDRSFSQCTSCSANQVKNQLVYIQDAAVVEHGPAGCSGDIPNRNMVGRSGRKKRKLPIRNLHYINTNLTEKDTIYGGAKKLELSIKEAKRRFNPKAIFVTTTCASGIIGDDVEAVCNKAEKEIGIPVITIICEGFRSKIWALGFDAAYHGILRKIVKPAVNKRNDLINIINFQGKDIFTELFGRLGLKVNYLVPYTTIEQLSHISEAAATVQICATLGTYFAAGLEEHFGVPEVKSPPPYGIAGTDAWFRELGRIVHKEDEVEKLIAEEKDRIAPKLTELKEKLRGKKVYIGAGAAHGHGMMSIVKELGMDLVGGCTWHHDAKFDNSDERSDSLKHVVDNYGNFKLSICNKQSFELVNKLYNLKPDLFITRHASTIWASKLGIPSLEIGDEHFAIGYQGLLNYGEIILDTISNSMFVENIAKHSKLPYTDWWLKQNAFKFLGGEV</sequence>
<dbReference type="Pfam" id="PF00148">
    <property type="entry name" value="Oxidored_nitro"/>
    <property type="match status" value="1"/>
</dbReference>
<dbReference type="PROSITE" id="PS00090">
    <property type="entry name" value="NITROGENASE_1_2"/>
    <property type="match status" value="1"/>
</dbReference>
<dbReference type="PANTHER" id="PTHR42956">
    <property type="entry name" value="NITROGENASE IRON-MOLYBDENUM COFACTOR BIOSYNTHESIS PROTEIN NIFE"/>
    <property type="match status" value="1"/>
</dbReference>
<dbReference type="InterPro" id="IPR049939">
    <property type="entry name" value="NifE-like"/>
</dbReference>
<dbReference type="InterPro" id="IPR000510">
    <property type="entry name" value="Nase/OxRdtase_comp1"/>
</dbReference>
<dbReference type="PANTHER" id="PTHR42956:SF1">
    <property type="entry name" value="NITROGENASE IRON-MOLYBDENUM COFACTOR BIOSYNTHESIS PROTEIN NIFE"/>
    <property type="match status" value="1"/>
</dbReference>
<dbReference type="AlphaFoldDB" id="A0A0H3J2W4"/>
<dbReference type="Proteomes" id="UP000028042">
    <property type="component" value="Unassembled WGS sequence"/>
</dbReference>
<dbReference type="EMBL" id="CP009268">
    <property type="protein sequence ID" value="AJA52254.1"/>
    <property type="molecule type" value="Genomic_DNA"/>
</dbReference>
<name>A0A0H3J2W4_CLOPA</name>
<reference evidence="4 5" key="3">
    <citation type="journal article" name="Genome Announc.">
        <title>Improved Draft Genome Sequence of Clostridium pasteurianum Strain ATCC 6013 (DSM 525) Using a Hybrid Next-Generation Sequencing Approach.</title>
        <authorList>
            <person name="Pyne M.E."/>
            <person name="Utturkar S."/>
            <person name="Brown S.D."/>
            <person name="Moo-Young M."/>
            <person name="Chung D.A."/>
            <person name="Chou C.P."/>
        </authorList>
    </citation>
    <scope>NUCLEOTIDE SEQUENCE [LARGE SCALE GENOMIC DNA]</scope>
    <source>
        <strain evidence="4 5">ATCC 6013</strain>
    </source>
</reference>
<reference evidence="4" key="2">
    <citation type="submission" date="2015-10" db="EMBL/GenBank/DDBJ databases">
        <title>Improved Draft Genome Sequence of Clostridium pasteurianum Strain ATCC 6013 (DSM 525) Using a Hybrid Next-Generation Sequencing Approach.</title>
        <authorList>
            <person name="Pyne M.E."/>
            <person name="Utturkar S.M."/>
            <person name="Brown S.D."/>
            <person name="Moo-Young M."/>
            <person name="Chung D.A."/>
            <person name="Chou P.C."/>
        </authorList>
    </citation>
    <scope>NUCLEOTIDE SEQUENCE</scope>
    <source>
        <strain evidence="4">ATCC 6013</strain>
    </source>
</reference>
<dbReference type="KEGG" id="cpat:CLPA_c21960"/>
<evidence type="ECO:0000259" key="2">
    <source>
        <dbReference type="Pfam" id="PF00148"/>
    </source>
</evidence>
<dbReference type="PATRIC" id="fig|1262449.3.peg.798"/>
<dbReference type="eggNOG" id="COG2710">
    <property type="taxonomic scope" value="Bacteria"/>
</dbReference>
<keyword evidence="1" id="KW-0535">Nitrogen fixation</keyword>
<proteinExistence type="predicted"/>
<accession>A0A0H3J2W4</accession>
<dbReference type="RefSeq" id="WP_003441835.1">
    <property type="nucleotide sequence ID" value="NZ_ANZB01000002.1"/>
</dbReference>